<dbReference type="PANTHER" id="PTHR10799">
    <property type="entry name" value="SNF2/RAD54 HELICASE FAMILY"/>
    <property type="match status" value="1"/>
</dbReference>
<keyword evidence="1" id="KW-0378">Hydrolase</keyword>
<evidence type="ECO:0000256" key="2">
    <source>
        <dbReference type="PROSITE-ProRule" id="PRU00325"/>
    </source>
</evidence>
<dbReference type="Proteomes" id="UP000183868">
    <property type="component" value="Chromosome"/>
</dbReference>
<feature type="domain" description="Helicase C-terminal" evidence="5">
    <location>
        <begin position="888"/>
        <end position="1037"/>
    </location>
</feature>
<dbReference type="Pfam" id="PF00271">
    <property type="entry name" value="Helicase_C"/>
    <property type="match status" value="1"/>
</dbReference>
<dbReference type="KEGG" id="caby:Cabys_1549"/>
<dbReference type="Pfam" id="PF08455">
    <property type="entry name" value="SNF2_assoc"/>
    <property type="match status" value="1"/>
</dbReference>
<dbReference type="InterPro" id="IPR007527">
    <property type="entry name" value="Znf_SWIM"/>
</dbReference>
<dbReference type="InterPro" id="IPR013663">
    <property type="entry name" value="Helicase_SWF/SNF/SWI_bac"/>
</dbReference>
<dbReference type="EMBL" id="CM001402">
    <property type="protein sequence ID" value="EHO42318.1"/>
    <property type="molecule type" value="Genomic_DNA"/>
</dbReference>
<dbReference type="Pfam" id="PF00176">
    <property type="entry name" value="SNF2-rel_dom"/>
    <property type="match status" value="1"/>
</dbReference>
<dbReference type="Gene3D" id="3.40.50.10810">
    <property type="entry name" value="Tandem AAA-ATPase domain"/>
    <property type="match status" value="1"/>
</dbReference>
<dbReference type="CDD" id="cd18012">
    <property type="entry name" value="DEXQc_arch_SWI2_SNF2"/>
    <property type="match status" value="1"/>
</dbReference>
<dbReference type="eggNOG" id="COG0553">
    <property type="taxonomic scope" value="Bacteria"/>
</dbReference>
<evidence type="ECO:0000313" key="8">
    <source>
        <dbReference type="Proteomes" id="UP000004671"/>
    </source>
</evidence>
<name>H1XQP5_CALAY</name>
<dbReference type="GO" id="GO:0004674">
    <property type="term" value="F:protein serine/threonine kinase activity"/>
    <property type="evidence" value="ECO:0007669"/>
    <property type="project" value="UniProtKB-KW"/>
</dbReference>
<keyword evidence="2" id="KW-0863">Zinc-finger</keyword>
<dbReference type="PaxDb" id="880073-Calab_2710"/>
<evidence type="ECO:0000313" key="9">
    <source>
        <dbReference type="Proteomes" id="UP000183868"/>
    </source>
</evidence>
<dbReference type="STRING" id="880073.Cabys_1549"/>
<dbReference type="Proteomes" id="UP000004671">
    <property type="component" value="Chromosome"/>
</dbReference>
<dbReference type="InterPro" id="IPR001650">
    <property type="entry name" value="Helicase_C-like"/>
</dbReference>
<keyword evidence="6" id="KW-0723">Serine/threonine-protein kinase</keyword>
<keyword evidence="6" id="KW-0808">Transferase</keyword>
<protein>
    <submittedName>
        <fullName evidence="6">Non-specific serine/threonine protein kinase</fullName>
    </submittedName>
    <submittedName>
        <fullName evidence="7">SNF2-related protein</fullName>
    </submittedName>
</protein>
<dbReference type="SMART" id="SM00490">
    <property type="entry name" value="HELICc"/>
    <property type="match status" value="1"/>
</dbReference>
<evidence type="ECO:0000259" key="4">
    <source>
        <dbReference type="PROSITE" id="PS51192"/>
    </source>
</evidence>
<dbReference type="InterPro" id="IPR014001">
    <property type="entry name" value="Helicase_ATP-bd"/>
</dbReference>
<organism evidence="7 8">
    <name type="scientific">Caldithrix abyssi DSM 13497</name>
    <dbReference type="NCBI Taxonomy" id="880073"/>
    <lineage>
        <taxon>Bacteria</taxon>
        <taxon>Pseudomonadati</taxon>
        <taxon>Calditrichota</taxon>
        <taxon>Calditrichia</taxon>
        <taxon>Calditrichales</taxon>
        <taxon>Calditrichaceae</taxon>
        <taxon>Caldithrix</taxon>
    </lineage>
</organism>
<evidence type="ECO:0000313" key="6">
    <source>
        <dbReference type="EMBL" id="APF18298.1"/>
    </source>
</evidence>
<dbReference type="InterPro" id="IPR038718">
    <property type="entry name" value="SNF2-like_sf"/>
</dbReference>
<dbReference type="AlphaFoldDB" id="H1XQP5"/>
<dbReference type="EMBL" id="CP018099">
    <property type="protein sequence ID" value="APF18298.1"/>
    <property type="molecule type" value="Genomic_DNA"/>
</dbReference>
<dbReference type="GO" id="GO:0008270">
    <property type="term" value="F:zinc ion binding"/>
    <property type="evidence" value="ECO:0007669"/>
    <property type="project" value="UniProtKB-KW"/>
</dbReference>
<dbReference type="InterPro" id="IPR049730">
    <property type="entry name" value="SNF2/RAD54-like_C"/>
</dbReference>
<keyword evidence="2" id="KW-0479">Metal-binding</keyword>
<dbReference type="Gene3D" id="3.40.50.300">
    <property type="entry name" value="P-loop containing nucleotide triphosphate hydrolases"/>
    <property type="match status" value="1"/>
</dbReference>
<feature type="domain" description="SWIM-type" evidence="3">
    <location>
        <begin position="49"/>
        <end position="83"/>
    </location>
</feature>
<gene>
    <name evidence="6" type="ORF">Cabys_1549</name>
    <name evidence="7" type="ORF">Calab_2710</name>
</gene>
<dbReference type="PROSITE" id="PS50966">
    <property type="entry name" value="ZF_SWIM"/>
    <property type="match status" value="1"/>
</dbReference>
<dbReference type="HOGENOM" id="CLU_000315_21_0_0"/>
<dbReference type="SMART" id="SM00487">
    <property type="entry name" value="DEXDc"/>
    <property type="match status" value="1"/>
</dbReference>
<reference evidence="7 8" key="1">
    <citation type="submission" date="2011-09" db="EMBL/GenBank/DDBJ databases">
        <title>The permanent draft genome of Caldithrix abyssi DSM 13497.</title>
        <authorList>
            <consortium name="US DOE Joint Genome Institute (JGI-PGF)"/>
            <person name="Lucas S."/>
            <person name="Han J."/>
            <person name="Lapidus A."/>
            <person name="Bruce D."/>
            <person name="Goodwin L."/>
            <person name="Pitluck S."/>
            <person name="Peters L."/>
            <person name="Kyrpides N."/>
            <person name="Mavromatis K."/>
            <person name="Ivanova N."/>
            <person name="Mikhailova N."/>
            <person name="Chertkov O."/>
            <person name="Detter J.C."/>
            <person name="Tapia R."/>
            <person name="Han C."/>
            <person name="Land M."/>
            <person name="Hauser L."/>
            <person name="Markowitz V."/>
            <person name="Cheng J.-F."/>
            <person name="Hugenholtz P."/>
            <person name="Woyke T."/>
            <person name="Wu D."/>
            <person name="Spring S."/>
            <person name="Brambilla E."/>
            <person name="Klenk H.-P."/>
            <person name="Eisen J.A."/>
        </authorList>
    </citation>
    <scope>NUCLEOTIDE SEQUENCE [LARGE SCALE GENOMIC DNA]</scope>
    <source>
        <strain evidence="7 8">DSM 13497</strain>
    </source>
</reference>
<reference evidence="6 9" key="2">
    <citation type="submission" date="2016-11" db="EMBL/GenBank/DDBJ databases">
        <title>Genomic analysis of Caldithrix abyssi and proposal of a novel bacterial phylum Caldithrichaeota.</title>
        <authorList>
            <person name="Kublanov I."/>
            <person name="Sigalova O."/>
            <person name="Gavrilov S."/>
            <person name="Lebedinsky A."/>
            <person name="Ivanova N."/>
            <person name="Daum C."/>
            <person name="Reddy T."/>
            <person name="Klenk H.P."/>
            <person name="Goker M."/>
            <person name="Reva O."/>
            <person name="Miroshnichenko M."/>
            <person name="Kyprides N."/>
            <person name="Woyke T."/>
            <person name="Gelfand M."/>
        </authorList>
    </citation>
    <scope>NUCLEOTIDE SEQUENCE [LARGE SCALE GENOMIC DNA]</scope>
    <source>
        <strain evidence="6 9">LF13</strain>
    </source>
</reference>
<evidence type="ECO:0000259" key="5">
    <source>
        <dbReference type="PROSITE" id="PS51194"/>
    </source>
</evidence>
<dbReference type="InParanoid" id="H1XQP5"/>
<evidence type="ECO:0000313" key="7">
    <source>
        <dbReference type="EMBL" id="EHO42318.1"/>
    </source>
</evidence>
<accession>H1XQP5</accession>
<dbReference type="Pfam" id="PF04434">
    <property type="entry name" value="SWIM"/>
    <property type="match status" value="1"/>
</dbReference>
<proteinExistence type="predicted"/>
<keyword evidence="2" id="KW-0862">Zinc</keyword>
<dbReference type="SUPFAM" id="SSF52540">
    <property type="entry name" value="P-loop containing nucleoside triphosphate hydrolases"/>
    <property type="match status" value="2"/>
</dbReference>
<dbReference type="InterPro" id="IPR000330">
    <property type="entry name" value="SNF2_N"/>
</dbReference>
<dbReference type="PROSITE" id="PS51192">
    <property type="entry name" value="HELICASE_ATP_BIND_1"/>
    <property type="match status" value="1"/>
</dbReference>
<feature type="domain" description="Helicase ATP-binding" evidence="4">
    <location>
        <begin position="604"/>
        <end position="763"/>
    </location>
</feature>
<dbReference type="GO" id="GO:0005524">
    <property type="term" value="F:ATP binding"/>
    <property type="evidence" value="ECO:0007669"/>
    <property type="project" value="InterPro"/>
</dbReference>
<keyword evidence="8" id="KW-1185">Reference proteome</keyword>
<dbReference type="PROSITE" id="PS51194">
    <property type="entry name" value="HELICASE_CTER"/>
    <property type="match status" value="1"/>
</dbReference>
<dbReference type="RefSeq" id="WP_006929610.1">
    <property type="nucleotide sequence ID" value="NZ_CM001402.1"/>
</dbReference>
<keyword evidence="6" id="KW-0418">Kinase</keyword>
<dbReference type="CDD" id="cd18793">
    <property type="entry name" value="SF2_C_SNF"/>
    <property type="match status" value="1"/>
</dbReference>
<evidence type="ECO:0000256" key="1">
    <source>
        <dbReference type="ARBA" id="ARBA00022801"/>
    </source>
</evidence>
<sequence length="1050" mass="122702">MKIDIRDLKDRVPDIIFKQGLEYFKQGRVKIKQWDNISVLATVQGTYPYIVRLTVNEHSFESTCTCPYNYTCKHVVAVALKIIDEQRSAESEQVTQQDNWREYFEKLITIQKVDNEFSQEVRWKLIYIMHLAENYWNIKPVKVYMKKDGSYGRMQEPSFGELSGQNVFRTSGDLIAISYLERIQTQQPSVYYRGRLETSYLDFGLDAGQLFYLLRNSELHLKNEDGTIGPRIRFGKRPWKLIFKLNLDEENDLYIFRPYFVRDEEQVPITKDMKILTVNPIWFFYKNKLNLCDFPLSYAYIKSFIDENLEVKVKKSEYQSFISDYLAKLPIFPYVEFPPGIEVSEINTVTGKRLYLEEMEDQLVVSFSVFYNDIEIAYSYPNDEYLHYDTSSRRVIRVRRDRETEARLREQILETNILEDTPGLFYASFEESLDWLFDGLPKLHEQGFEILGEEKLVRFRVNRAPANFGLSVSSETDWFDIELSLTFDGIQVTLAELKKAIRSNKKFVKLRDGSIARLPQKLIEKITYMLNFGKVEGDSLRFANYHVTFIDQLLADADQKKIDVLSQEKLKRLDQFEKIKEYPLPEGLKGTLRDYQKAGYDWMNFLKEYGFGGILADDMGLGKTIQTLALLLKEIKENPKKPNLVVVPTSLIFNWMQEIQRFTPQIKYLVHYGTRRTRDIRRLKKFPLILTTYGHVRRDIILLKEIEFNYAILDESQNIKNPLSETSKAVRLLNARNRLALTGTPVENNTMDLWAQFAFINPGLLGDLNFFKETFMRPIEKEQNVQVASALRRLIFPFILRRTKEDVAKELPPKVENIIFSPMTDDQQKLYNKWRTAYKDSILAEIESQGLNKSKFKVLEGLTRLRQIACHPGLVEPGFNNGAGKFDALMEMIAEIVSEKHKVLIFSQFVKMLHIIRSKLDEDGISYAYLDGQTKDRQAQVELFQNNENVRIFLISLKAGGTGLNLTAADYVIHYDPWWNPAVEMQATDRAYRIGQTKKVFAYKLISKDSVEEKIVKLQEKKRHLVDSLIATEEGFFKSLTKEDIIELFD</sequence>
<dbReference type="GO" id="GO:0016787">
    <property type="term" value="F:hydrolase activity"/>
    <property type="evidence" value="ECO:0007669"/>
    <property type="project" value="UniProtKB-KW"/>
</dbReference>
<dbReference type="InterPro" id="IPR027417">
    <property type="entry name" value="P-loop_NTPase"/>
</dbReference>
<evidence type="ECO:0000259" key="3">
    <source>
        <dbReference type="PROSITE" id="PS50966"/>
    </source>
</evidence>